<feature type="transmembrane region" description="Helical" evidence="1">
    <location>
        <begin position="7"/>
        <end position="25"/>
    </location>
</feature>
<evidence type="ECO:0000313" key="3">
    <source>
        <dbReference type="EMBL" id="MFD0984643.1"/>
    </source>
</evidence>
<dbReference type="InterPro" id="IPR021309">
    <property type="entry name" value="YgaP-like_TM"/>
</dbReference>
<keyword evidence="1" id="KW-0812">Transmembrane</keyword>
<feature type="transmembrane region" description="Helical" evidence="1">
    <location>
        <begin position="31"/>
        <end position="55"/>
    </location>
</feature>
<keyword evidence="4" id="KW-1185">Reference proteome</keyword>
<protein>
    <submittedName>
        <fullName evidence="3">DUF2892 domain-containing protein</fullName>
    </submittedName>
</protein>
<name>A0ABW3J3B9_9FLAO</name>
<evidence type="ECO:0000313" key="4">
    <source>
        <dbReference type="Proteomes" id="UP001597051"/>
    </source>
</evidence>
<reference evidence="4" key="1">
    <citation type="journal article" date="2019" name="Int. J. Syst. Evol. Microbiol.">
        <title>The Global Catalogue of Microorganisms (GCM) 10K type strain sequencing project: providing services to taxonomists for standard genome sequencing and annotation.</title>
        <authorList>
            <consortium name="The Broad Institute Genomics Platform"/>
            <consortium name="The Broad Institute Genome Sequencing Center for Infectious Disease"/>
            <person name="Wu L."/>
            <person name="Ma J."/>
        </authorList>
    </citation>
    <scope>NUCLEOTIDE SEQUENCE [LARGE SCALE GENOMIC DNA]</scope>
    <source>
        <strain evidence="4">CECT 7649</strain>
    </source>
</reference>
<sequence length="68" mass="7737">MKANMGIIDRGIRIFCTMLIVGAYYNKEISGITAIVLLVISAIFFITSYISYCPFYRIFGISTRKNED</sequence>
<organism evidence="3 4">
    <name type="scientific">Flavobacterium myungsuense</name>
    <dbReference type="NCBI Taxonomy" id="651823"/>
    <lineage>
        <taxon>Bacteria</taxon>
        <taxon>Pseudomonadati</taxon>
        <taxon>Bacteroidota</taxon>
        <taxon>Flavobacteriia</taxon>
        <taxon>Flavobacteriales</taxon>
        <taxon>Flavobacteriaceae</taxon>
        <taxon>Flavobacterium</taxon>
    </lineage>
</organism>
<dbReference type="Pfam" id="PF11127">
    <property type="entry name" value="YgaP-like_TM"/>
    <property type="match status" value="1"/>
</dbReference>
<keyword evidence="1" id="KW-1133">Transmembrane helix</keyword>
<evidence type="ECO:0000256" key="1">
    <source>
        <dbReference type="SAM" id="Phobius"/>
    </source>
</evidence>
<dbReference type="Proteomes" id="UP001597051">
    <property type="component" value="Unassembled WGS sequence"/>
</dbReference>
<dbReference type="EMBL" id="JBHTIZ010000023">
    <property type="protein sequence ID" value="MFD0984643.1"/>
    <property type="molecule type" value="Genomic_DNA"/>
</dbReference>
<keyword evidence="1" id="KW-0472">Membrane</keyword>
<gene>
    <name evidence="3" type="ORF">ACFQ0S_09175</name>
</gene>
<dbReference type="RefSeq" id="WP_379755831.1">
    <property type="nucleotide sequence ID" value="NZ_JBHSYB010000024.1"/>
</dbReference>
<proteinExistence type="predicted"/>
<feature type="domain" description="Inner membrane protein YgaP-like transmembrane" evidence="2">
    <location>
        <begin position="1"/>
        <end position="65"/>
    </location>
</feature>
<evidence type="ECO:0000259" key="2">
    <source>
        <dbReference type="Pfam" id="PF11127"/>
    </source>
</evidence>
<accession>A0ABW3J3B9</accession>
<comment type="caution">
    <text evidence="3">The sequence shown here is derived from an EMBL/GenBank/DDBJ whole genome shotgun (WGS) entry which is preliminary data.</text>
</comment>